<dbReference type="PANTHER" id="PTHR43861:SF3">
    <property type="entry name" value="PUTATIVE (AFU_ORTHOLOGUE AFUA_2G14390)-RELATED"/>
    <property type="match status" value="1"/>
</dbReference>
<dbReference type="CDD" id="cd02440">
    <property type="entry name" value="AdoMet_MTases"/>
    <property type="match status" value="1"/>
</dbReference>
<keyword evidence="2 5" id="KW-0808">Transferase</keyword>
<dbReference type="GO" id="GO:0010340">
    <property type="term" value="F:carboxyl-O-methyltransferase activity"/>
    <property type="evidence" value="ECO:0007669"/>
    <property type="project" value="UniProtKB-UniRule"/>
</dbReference>
<evidence type="ECO:0000313" key="7">
    <source>
        <dbReference type="EMBL" id="OHW63502.1"/>
    </source>
</evidence>
<evidence type="ECO:0000256" key="2">
    <source>
        <dbReference type="ARBA" id="ARBA00022679"/>
    </source>
</evidence>
<feature type="domain" description="Methyltransferase" evidence="6">
    <location>
        <begin position="48"/>
        <end position="138"/>
    </location>
</feature>
<dbReference type="GO" id="GO:0032259">
    <property type="term" value="P:methylation"/>
    <property type="evidence" value="ECO:0007669"/>
    <property type="project" value="UniProtKB-KW"/>
</dbReference>
<evidence type="ECO:0000256" key="5">
    <source>
        <dbReference type="HAMAP-Rule" id="MF_00835"/>
    </source>
</evidence>
<dbReference type="AlphaFoldDB" id="A0A1S1VA93"/>
<dbReference type="InterPro" id="IPR029063">
    <property type="entry name" value="SAM-dependent_MTases_sf"/>
</dbReference>
<dbReference type="EC" id="2.1.1.197" evidence="5"/>
<dbReference type="InterPro" id="IPR041698">
    <property type="entry name" value="Methyltransf_25"/>
</dbReference>
<dbReference type="SUPFAM" id="SSF53335">
    <property type="entry name" value="S-adenosyl-L-methionine-dependent methyltransferases"/>
    <property type="match status" value="1"/>
</dbReference>
<comment type="function">
    <text evidence="5">Converts the free carboxyl group of a malonyl-thioester to its methyl ester by transfer of a methyl group from S-adenosyl-L-methionine (SAM). It allows to synthesize pimeloyl-ACP via the fatty acid synthetic pathway.</text>
</comment>
<dbReference type="Gene3D" id="3.40.50.150">
    <property type="entry name" value="Vaccinia Virus protein VP39"/>
    <property type="match status" value="1"/>
</dbReference>
<evidence type="ECO:0000256" key="3">
    <source>
        <dbReference type="ARBA" id="ARBA00022691"/>
    </source>
</evidence>
<dbReference type="RefSeq" id="WP_071061033.1">
    <property type="nucleotide sequence ID" value="NZ_MKIE01000001.1"/>
</dbReference>
<dbReference type="OrthoDB" id="5522265at2"/>
<keyword evidence="4 5" id="KW-0093">Biotin biosynthesis</keyword>
<comment type="catalytic activity">
    <reaction evidence="5">
        <text>malonyl-[ACP] + S-adenosyl-L-methionine = malonyl-[ACP] methyl ester + S-adenosyl-L-homocysteine</text>
        <dbReference type="Rhea" id="RHEA:17105"/>
        <dbReference type="Rhea" id="RHEA-COMP:9623"/>
        <dbReference type="Rhea" id="RHEA-COMP:9954"/>
        <dbReference type="ChEBI" id="CHEBI:57856"/>
        <dbReference type="ChEBI" id="CHEBI:59789"/>
        <dbReference type="ChEBI" id="CHEBI:78449"/>
        <dbReference type="ChEBI" id="CHEBI:78845"/>
        <dbReference type="EC" id="2.1.1.197"/>
    </reaction>
</comment>
<sequence length="269" mass="30709">MIDKNSLRRRFSASASSYDSYALVQKKMSQKLIGEVKAAAKKQSNLDVLEIGCGTGYLTGLLLRELENPKLHALDIAPGMIEESSKKFGKIVEFRCEDVESANFECEYDLIVSNATFQWLNEIESTFSKLTGCLKTGGLMTFSTFGEKNFWELNEAFKKARLEKNSFDGARLGQSFYSLPELKLMLERSAKSIGLKCKIKLEEKMEYEYFDSSKEFLHSIKKIGANSKSDMLTNSPGIIKRTMEIYDQSYREKEKIRASYHCIYVTVER</sequence>
<dbReference type="PANTHER" id="PTHR43861">
    <property type="entry name" value="TRANS-ACONITATE 2-METHYLTRANSFERASE-RELATED"/>
    <property type="match status" value="1"/>
</dbReference>
<keyword evidence="8" id="KW-1185">Reference proteome</keyword>
<dbReference type="Proteomes" id="UP000180254">
    <property type="component" value="Unassembled WGS sequence"/>
</dbReference>
<evidence type="ECO:0000259" key="6">
    <source>
        <dbReference type="Pfam" id="PF13649"/>
    </source>
</evidence>
<proteinExistence type="inferred from homology"/>
<dbReference type="Pfam" id="PF13649">
    <property type="entry name" value="Methyltransf_25"/>
    <property type="match status" value="1"/>
</dbReference>
<keyword evidence="1 5" id="KW-0489">Methyltransferase</keyword>
<gene>
    <name evidence="5 7" type="primary">bioC</name>
    <name evidence="7" type="ORF">EUAN_03660</name>
</gene>
<keyword evidence="3 5" id="KW-0949">S-adenosyl-L-methionine</keyword>
<name>A0A1S1VA93_9FIRM</name>
<protein>
    <recommendedName>
        <fullName evidence="5">Malonyl-[acyl-carrier protein] O-methyltransferase</fullName>
        <shortName evidence="5">Malonyl-ACP O-methyltransferase</shortName>
        <ecNumber evidence="5">2.1.1.197</ecNumber>
    </recommendedName>
    <alternativeName>
        <fullName evidence="5">Biotin synthesis protein BioC</fullName>
    </alternativeName>
</protein>
<reference evidence="7 8" key="1">
    <citation type="submission" date="2016-09" db="EMBL/GenBank/DDBJ databases">
        <title>Genome sequence of Eubacterium angustum.</title>
        <authorList>
            <person name="Poehlein A."/>
            <person name="Daniel R."/>
        </authorList>
    </citation>
    <scope>NUCLEOTIDE SEQUENCE [LARGE SCALE GENOMIC DNA]</scope>
    <source>
        <strain evidence="7 8">DSM 1989</strain>
    </source>
</reference>
<dbReference type="InterPro" id="IPR011814">
    <property type="entry name" value="BioC"/>
</dbReference>
<organism evidence="7 8">
    <name type="scientific">Andreesenia angusta</name>
    <dbReference type="NCBI Taxonomy" id="39480"/>
    <lineage>
        <taxon>Bacteria</taxon>
        <taxon>Bacillati</taxon>
        <taxon>Bacillota</taxon>
        <taxon>Tissierellia</taxon>
        <taxon>Tissierellales</taxon>
        <taxon>Gottschalkiaceae</taxon>
        <taxon>Andreesenia</taxon>
    </lineage>
</organism>
<comment type="caution">
    <text evidence="7">The sequence shown here is derived from an EMBL/GenBank/DDBJ whole genome shotgun (WGS) entry which is preliminary data.</text>
</comment>
<dbReference type="GO" id="GO:0102130">
    <property type="term" value="F:malonyl-CoA methyltransferase activity"/>
    <property type="evidence" value="ECO:0007669"/>
    <property type="project" value="UniProtKB-EC"/>
</dbReference>
<dbReference type="NCBIfam" id="TIGR02072">
    <property type="entry name" value="BioC"/>
    <property type="match status" value="1"/>
</dbReference>
<comment type="similarity">
    <text evidence="5">Belongs to the methyltransferase superfamily.</text>
</comment>
<evidence type="ECO:0000313" key="8">
    <source>
        <dbReference type="Proteomes" id="UP000180254"/>
    </source>
</evidence>
<dbReference type="GO" id="GO:0009102">
    <property type="term" value="P:biotin biosynthetic process"/>
    <property type="evidence" value="ECO:0007669"/>
    <property type="project" value="UniProtKB-UniRule"/>
</dbReference>
<dbReference type="STRING" id="39480.EUAN_03660"/>
<dbReference type="EMBL" id="MKIE01000001">
    <property type="protein sequence ID" value="OHW63502.1"/>
    <property type="molecule type" value="Genomic_DNA"/>
</dbReference>
<dbReference type="HAMAP" id="MF_00835">
    <property type="entry name" value="BioC"/>
    <property type="match status" value="1"/>
</dbReference>
<dbReference type="UniPathway" id="UPA00078"/>
<evidence type="ECO:0000256" key="4">
    <source>
        <dbReference type="ARBA" id="ARBA00022756"/>
    </source>
</evidence>
<evidence type="ECO:0000256" key="1">
    <source>
        <dbReference type="ARBA" id="ARBA00022603"/>
    </source>
</evidence>
<accession>A0A1S1VA93</accession>
<comment type="pathway">
    <text evidence="5">Cofactor biosynthesis; biotin biosynthesis.</text>
</comment>